<keyword evidence="9 11" id="KW-0472">Membrane</keyword>
<feature type="domain" description="TonB-dependent receptor plug" evidence="13">
    <location>
        <begin position="138"/>
        <end position="243"/>
    </location>
</feature>
<evidence type="ECO:0000256" key="11">
    <source>
        <dbReference type="RuleBase" id="RU003357"/>
    </source>
</evidence>
<dbReference type="InterPro" id="IPR039426">
    <property type="entry name" value="TonB-dep_rcpt-like"/>
</dbReference>
<proteinExistence type="inferred from homology"/>
<name>A0ABX0TY76_9SPHN</name>
<evidence type="ECO:0000256" key="4">
    <source>
        <dbReference type="ARBA" id="ARBA00022496"/>
    </source>
</evidence>
<evidence type="ECO:0000256" key="5">
    <source>
        <dbReference type="ARBA" id="ARBA00022692"/>
    </source>
</evidence>
<keyword evidence="14" id="KW-0675">Receptor</keyword>
<dbReference type="InterPro" id="IPR000531">
    <property type="entry name" value="Beta-barrel_TonB"/>
</dbReference>
<keyword evidence="7" id="KW-0406">Ion transport</keyword>
<comment type="caution">
    <text evidence="14">The sequence shown here is derived from an EMBL/GenBank/DDBJ whole genome shotgun (WGS) entry which is preliminary data.</text>
</comment>
<accession>A0ABX0TY76</accession>
<dbReference type="Pfam" id="PF00593">
    <property type="entry name" value="TonB_dep_Rec_b-barrel"/>
    <property type="match status" value="1"/>
</dbReference>
<evidence type="ECO:0000256" key="1">
    <source>
        <dbReference type="ARBA" id="ARBA00004571"/>
    </source>
</evidence>
<keyword evidence="6" id="KW-0408">Iron</keyword>
<protein>
    <submittedName>
        <fullName evidence="14">Outer membrane receptor protein involved in Fe transport</fullName>
    </submittedName>
</protein>
<evidence type="ECO:0000259" key="12">
    <source>
        <dbReference type="Pfam" id="PF00593"/>
    </source>
</evidence>
<reference evidence="14 15" key="1">
    <citation type="submission" date="2020-03" db="EMBL/GenBank/DDBJ databases">
        <title>Genomic Encyclopedia of Type Strains, Phase IV (KMG-IV): sequencing the most valuable type-strain genomes for metagenomic binning, comparative biology and taxonomic classification.</title>
        <authorList>
            <person name="Goeker M."/>
        </authorList>
    </citation>
    <scope>NUCLEOTIDE SEQUENCE [LARGE SCALE GENOMIC DNA]</scope>
    <source>
        <strain evidence="14 15">DSM 22753</strain>
    </source>
</reference>
<evidence type="ECO:0000313" key="15">
    <source>
        <dbReference type="Proteomes" id="UP000788153"/>
    </source>
</evidence>
<evidence type="ECO:0000259" key="13">
    <source>
        <dbReference type="Pfam" id="PF07715"/>
    </source>
</evidence>
<evidence type="ECO:0000256" key="3">
    <source>
        <dbReference type="ARBA" id="ARBA00022452"/>
    </source>
</evidence>
<comment type="similarity">
    <text evidence="11">Belongs to the TonB-dependent receptor family.</text>
</comment>
<dbReference type="InterPro" id="IPR012910">
    <property type="entry name" value="Plug_dom"/>
</dbReference>
<keyword evidence="5" id="KW-0812">Transmembrane</keyword>
<dbReference type="SUPFAM" id="SSF56935">
    <property type="entry name" value="Porins"/>
    <property type="match status" value="1"/>
</dbReference>
<organism evidence="14 15">
    <name type="scientific">Sphingomonas japonica</name>
    <dbReference type="NCBI Taxonomy" id="511662"/>
    <lineage>
        <taxon>Bacteria</taxon>
        <taxon>Pseudomonadati</taxon>
        <taxon>Pseudomonadota</taxon>
        <taxon>Alphaproteobacteria</taxon>
        <taxon>Sphingomonadales</taxon>
        <taxon>Sphingomonadaceae</taxon>
        <taxon>Sphingomonas</taxon>
    </lineage>
</organism>
<dbReference type="Gene3D" id="3.55.50.30">
    <property type="match status" value="1"/>
</dbReference>
<evidence type="ECO:0000256" key="2">
    <source>
        <dbReference type="ARBA" id="ARBA00022448"/>
    </source>
</evidence>
<keyword evidence="10" id="KW-0998">Cell outer membrane</keyword>
<feature type="domain" description="TonB-dependent receptor-like beta-barrel" evidence="12">
    <location>
        <begin position="297"/>
        <end position="716"/>
    </location>
</feature>
<dbReference type="RefSeq" id="WP_244935307.1">
    <property type="nucleotide sequence ID" value="NZ_BAAAEV010000001.1"/>
</dbReference>
<dbReference type="PANTHER" id="PTHR32552:SF81">
    <property type="entry name" value="TONB-DEPENDENT OUTER MEMBRANE RECEPTOR"/>
    <property type="match status" value="1"/>
</dbReference>
<evidence type="ECO:0000256" key="10">
    <source>
        <dbReference type="ARBA" id="ARBA00023237"/>
    </source>
</evidence>
<keyword evidence="4" id="KW-0410">Iron transport</keyword>
<dbReference type="PANTHER" id="PTHR32552">
    <property type="entry name" value="FERRICHROME IRON RECEPTOR-RELATED"/>
    <property type="match status" value="1"/>
</dbReference>
<keyword evidence="8 11" id="KW-0798">TonB box</keyword>
<evidence type="ECO:0000256" key="9">
    <source>
        <dbReference type="ARBA" id="ARBA00023136"/>
    </source>
</evidence>
<keyword evidence="15" id="KW-1185">Reference proteome</keyword>
<keyword evidence="3" id="KW-1134">Transmembrane beta strand</keyword>
<comment type="subcellular location">
    <subcellularLocation>
        <location evidence="1">Cell outer membrane</location>
        <topology evidence="1">Multi-pass membrane protein</topology>
    </subcellularLocation>
</comment>
<gene>
    <name evidence="14" type="ORF">FHT01_000018</name>
</gene>
<dbReference type="InterPro" id="IPR036942">
    <property type="entry name" value="Beta-barrel_TonB_sf"/>
</dbReference>
<dbReference type="Gene3D" id="2.40.170.20">
    <property type="entry name" value="TonB-dependent receptor, beta-barrel domain"/>
    <property type="match status" value="1"/>
</dbReference>
<dbReference type="Proteomes" id="UP000788153">
    <property type="component" value="Unassembled WGS sequence"/>
</dbReference>
<dbReference type="Pfam" id="PF07715">
    <property type="entry name" value="Plug"/>
    <property type="match status" value="1"/>
</dbReference>
<evidence type="ECO:0000256" key="6">
    <source>
        <dbReference type="ARBA" id="ARBA00023004"/>
    </source>
</evidence>
<dbReference type="EMBL" id="JAASQP010000001">
    <property type="protein sequence ID" value="NIJ22476.1"/>
    <property type="molecule type" value="Genomic_DNA"/>
</dbReference>
<evidence type="ECO:0000256" key="8">
    <source>
        <dbReference type="ARBA" id="ARBA00023077"/>
    </source>
</evidence>
<keyword evidence="2" id="KW-0813">Transport</keyword>
<evidence type="ECO:0000313" key="14">
    <source>
        <dbReference type="EMBL" id="NIJ22476.1"/>
    </source>
</evidence>
<evidence type="ECO:0000256" key="7">
    <source>
        <dbReference type="ARBA" id="ARBA00023065"/>
    </source>
</evidence>
<sequence length="792" mass="83700">MYALSLIASAALLTPAAPPRDDRVAVRVAARDLGAAIVAIGRQTGASIGMRDPSLARLRVRRVAGTLTTAQALSAMLRGTRARARKVAANSYLIEAIPPRPPRPAPPRMPPAETEPEPVGADIIVIASKRDVPLSQFPGVARIADGADISLAEAARGSDALVGASTSLASTHLGPGRNKLFIRGVADSSFTGPTQATVGQYWGDTRLTYSAPDPSLRLYDIARVEILEGPQGTLYGAGSLGGIVRVVPQGADVSGIAAAGWGGVLATQHGDPGVDAGGMLNLPLVGDMLGLRAVAYGAIDGGYIDDRLRGLADVNRVETAGARANLGLEPGDGWRVDLSGTWQRIDGRDAQYGDQDGLSRASAVAQPFVNDYLLGELRIARDWGDLQLRSATGIIDHYVSETFDATEPGGEPTQFRQTSRIRMLTSETRLAQRSANGAGWVVGASLLSNDARLNRTLGEEARMAMPVAGVRNRIGEVTVFGEATVVPVDWLALTGGGRLTHSRLSGDAEDVSALVAFRADPRGGASRTETRFLPSGAILVQPDERWSLFARYQEGFRPGGLAVRSDLIERYTGDRIETAELGVRLGAPARDRFDILLTAAHTRWHDIQADLIDGVGFPVTANIGDGRISSIGISAGWRPSEALDLSGSLYWNDSEVTAPSAALIAAVTALDAPSARGGQLPNVADFNARIGARYFAELGPRTALTLSGNARYVGHSRLGIGPVLGQLQGDWLDTGIEARIGDARRGLSLSLTNLLDAQGNRFALGSPFQLTSGDQITPLRPRTIRIGFDWRF</sequence>